<feature type="domain" description="ABC-2 type transporter transmembrane" evidence="7">
    <location>
        <begin position="52"/>
        <end position="230"/>
    </location>
</feature>
<protein>
    <submittedName>
        <fullName evidence="8">ABC transporter permease</fullName>
    </submittedName>
</protein>
<dbReference type="PANTHER" id="PTHR43229">
    <property type="entry name" value="NODULATION PROTEIN J"/>
    <property type="match status" value="1"/>
</dbReference>
<organism evidence="8 9">
    <name type="scientific">Actinocrinis puniceicyclus</name>
    <dbReference type="NCBI Taxonomy" id="977794"/>
    <lineage>
        <taxon>Bacteria</taxon>
        <taxon>Bacillati</taxon>
        <taxon>Actinomycetota</taxon>
        <taxon>Actinomycetes</taxon>
        <taxon>Catenulisporales</taxon>
        <taxon>Actinospicaceae</taxon>
        <taxon>Actinocrinis</taxon>
    </lineage>
</organism>
<evidence type="ECO:0000256" key="4">
    <source>
        <dbReference type="ARBA" id="ARBA00023136"/>
    </source>
</evidence>
<dbReference type="GO" id="GO:0046677">
    <property type="term" value="P:response to antibiotic"/>
    <property type="evidence" value="ECO:0007669"/>
    <property type="project" value="UniProtKB-KW"/>
</dbReference>
<gene>
    <name evidence="8" type="ORF">KGA66_05425</name>
</gene>
<evidence type="ECO:0000256" key="3">
    <source>
        <dbReference type="ARBA" id="ARBA00022989"/>
    </source>
</evidence>
<keyword evidence="2 6" id="KW-0812">Transmembrane</keyword>
<keyword evidence="3 6" id="KW-1133">Transmembrane helix</keyword>
<keyword evidence="4 6" id="KW-0472">Membrane</keyword>
<dbReference type="InterPro" id="IPR000412">
    <property type="entry name" value="ABC_2_transport"/>
</dbReference>
<feature type="transmembrane region" description="Helical" evidence="6">
    <location>
        <begin position="170"/>
        <end position="190"/>
    </location>
</feature>
<feature type="transmembrane region" description="Helical" evidence="6">
    <location>
        <begin position="59"/>
        <end position="79"/>
    </location>
</feature>
<evidence type="ECO:0000256" key="2">
    <source>
        <dbReference type="ARBA" id="ARBA00022692"/>
    </source>
</evidence>
<evidence type="ECO:0000256" key="6">
    <source>
        <dbReference type="SAM" id="Phobius"/>
    </source>
</evidence>
<dbReference type="GO" id="GO:0140359">
    <property type="term" value="F:ABC-type transporter activity"/>
    <property type="evidence" value="ECO:0007669"/>
    <property type="project" value="InterPro"/>
</dbReference>
<dbReference type="EMBL" id="JAGSXH010000011">
    <property type="protein sequence ID" value="MBS2962476.1"/>
    <property type="molecule type" value="Genomic_DNA"/>
</dbReference>
<accession>A0A8J7WHR5</accession>
<dbReference type="RefSeq" id="WP_211465167.1">
    <property type="nucleotide sequence ID" value="NZ_JAGSXH010000011.1"/>
</dbReference>
<dbReference type="Proteomes" id="UP000677913">
    <property type="component" value="Unassembled WGS sequence"/>
</dbReference>
<evidence type="ECO:0000256" key="1">
    <source>
        <dbReference type="ARBA" id="ARBA00004141"/>
    </source>
</evidence>
<comment type="subcellular location">
    <subcellularLocation>
        <location evidence="1">Membrane</location>
        <topology evidence="1">Multi-pass membrane protein</topology>
    </subcellularLocation>
</comment>
<evidence type="ECO:0000256" key="5">
    <source>
        <dbReference type="ARBA" id="ARBA00023251"/>
    </source>
</evidence>
<evidence type="ECO:0000313" key="9">
    <source>
        <dbReference type="Proteomes" id="UP000677913"/>
    </source>
</evidence>
<dbReference type="AlphaFoldDB" id="A0A8J7WHR5"/>
<feature type="transmembrane region" description="Helical" evidence="6">
    <location>
        <begin position="21"/>
        <end position="39"/>
    </location>
</feature>
<name>A0A8J7WHR5_9ACTN</name>
<dbReference type="Pfam" id="PF12698">
    <property type="entry name" value="ABC2_membrane_3"/>
    <property type="match status" value="1"/>
</dbReference>
<proteinExistence type="predicted"/>
<keyword evidence="9" id="KW-1185">Reference proteome</keyword>
<feature type="transmembrane region" description="Helical" evidence="6">
    <location>
        <begin position="219"/>
        <end position="238"/>
    </location>
</feature>
<evidence type="ECO:0000313" key="8">
    <source>
        <dbReference type="EMBL" id="MBS2962476.1"/>
    </source>
</evidence>
<dbReference type="GO" id="GO:0043190">
    <property type="term" value="C:ATP-binding cassette (ABC) transporter complex"/>
    <property type="evidence" value="ECO:0007669"/>
    <property type="project" value="InterPro"/>
</dbReference>
<evidence type="ECO:0000259" key="7">
    <source>
        <dbReference type="Pfam" id="PF12698"/>
    </source>
</evidence>
<dbReference type="PIRSF" id="PIRSF006648">
    <property type="entry name" value="DrrB"/>
    <property type="match status" value="1"/>
</dbReference>
<keyword evidence="5" id="KW-0046">Antibiotic resistance</keyword>
<dbReference type="InterPro" id="IPR013525">
    <property type="entry name" value="ABC2_TM"/>
</dbReference>
<sequence>MTGVLALTRLEVLRALRNRRVMFFTILYPTVLFLLSASATKAGQTVDGTNISYRTYYLIAYASFGALGAALTTNAQKIATERKEGWIRQLRLTALPGNGYVLSKIASATLATVPAIIIVFVVGASMGVHLSFAKWVTAFLVLWIGALAFTAMGIAIGYGVPQDSVQMVNILVYVAGSFLGGQFFPLTGALESIGKVLPTYQVRQLATDVISGAHVPSSGVAILLAWTAGAGTLAALMYRRGVDAD</sequence>
<feature type="transmembrane region" description="Helical" evidence="6">
    <location>
        <begin position="100"/>
        <end position="123"/>
    </location>
</feature>
<reference evidence="8" key="1">
    <citation type="submission" date="2021-04" db="EMBL/GenBank/DDBJ databases">
        <title>Genome based classification of Actinospica acidithermotolerans sp. nov., an actinobacterium isolated from an Indonesian hot spring.</title>
        <authorList>
            <person name="Kusuma A.B."/>
            <person name="Putra K.E."/>
            <person name="Nafisah S."/>
            <person name="Loh J."/>
            <person name="Nouioui I."/>
            <person name="Goodfellow M."/>
        </authorList>
    </citation>
    <scope>NUCLEOTIDE SEQUENCE</scope>
    <source>
        <strain evidence="8">DSM 45618</strain>
    </source>
</reference>
<dbReference type="PANTHER" id="PTHR43229:SF6">
    <property type="entry name" value="ABC-TYPE MULTIDRUG TRANSPORT SYSTEM, PERMEASE COMPONENT"/>
    <property type="match status" value="1"/>
</dbReference>
<comment type="caution">
    <text evidence="8">The sequence shown here is derived from an EMBL/GenBank/DDBJ whole genome shotgun (WGS) entry which is preliminary data.</text>
</comment>
<dbReference type="InterPro" id="IPR051784">
    <property type="entry name" value="Nod_factor_ABC_transporter"/>
</dbReference>
<feature type="transmembrane region" description="Helical" evidence="6">
    <location>
        <begin position="135"/>
        <end position="158"/>
    </location>
</feature>